<proteinExistence type="predicted"/>
<evidence type="ECO:0008006" key="3">
    <source>
        <dbReference type="Google" id="ProtNLM"/>
    </source>
</evidence>
<name>A0A6A6HHE9_VIRVR</name>
<dbReference type="EMBL" id="ML991780">
    <property type="protein sequence ID" value="KAF2237322.1"/>
    <property type="molecule type" value="Genomic_DNA"/>
</dbReference>
<accession>A0A6A6HHE9</accession>
<keyword evidence="2" id="KW-1185">Reference proteome</keyword>
<reference evidence="1" key="1">
    <citation type="journal article" date="2020" name="Stud. Mycol.">
        <title>101 Dothideomycetes genomes: a test case for predicting lifestyles and emergence of pathogens.</title>
        <authorList>
            <person name="Haridas S."/>
            <person name="Albert R."/>
            <person name="Binder M."/>
            <person name="Bloem J."/>
            <person name="Labutti K."/>
            <person name="Salamov A."/>
            <person name="Andreopoulos B."/>
            <person name="Baker S."/>
            <person name="Barry K."/>
            <person name="Bills G."/>
            <person name="Bluhm B."/>
            <person name="Cannon C."/>
            <person name="Castanera R."/>
            <person name="Culley D."/>
            <person name="Daum C."/>
            <person name="Ezra D."/>
            <person name="Gonzalez J."/>
            <person name="Henrissat B."/>
            <person name="Kuo A."/>
            <person name="Liang C."/>
            <person name="Lipzen A."/>
            <person name="Lutzoni F."/>
            <person name="Magnuson J."/>
            <person name="Mondo S."/>
            <person name="Nolan M."/>
            <person name="Ohm R."/>
            <person name="Pangilinan J."/>
            <person name="Park H.-J."/>
            <person name="Ramirez L."/>
            <person name="Alfaro M."/>
            <person name="Sun H."/>
            <person name="Tritt A."/>
            <person name="Yoshinaga Y."/>
            <person name="Zwiers L.-H."/>
            <person name="Turgeon B."/>
            <person name="Goodwin S."/>
            <person name="Spatafora J."/>
            <person name="Crous P."/>
            <person name="Grigoriev I."/>
        </authorList>
    </citation>
    <scope>NUCLEOTIDE SEQUENCE</scope>
    <source>
        <strain evidence="1">Tuck. ex Michener</strain>
    </source>
</reference>
<evidence type="ECO:0000313" key="1">
    <source>
        <dbReference type="EMBL" id="KAF2237322.1"/>
    </source>
</evidence>
<dbReference type="Proteomes" id="UP000800092">
    <property type="component" value="Unassembled WGS sequence"/>
</dbReference>
<gene>
    <name evidence="1" type="ORF">EV356DRAFT_496085</name>
</gene>
<organism evidence="1 2">
    <name type="scientific">Viridothelium virens</name>
    <name type="common">Speckled blister lichen</name>
    <name type="synonym">Trypethelium virens</name>
    <dbReference type="NCBI Taxonomy" id="1048519"/>
    <lineage>
        <taxon>Eukaryota</taxon>
        <taxon>Fungi</taxon>
        <taxon>Dikarya</taxon>
        <taxon>Ascomycota</taxon>
        <taxon>Pezizomycotina</taxon>
        <taxon>Dothideomycetes</taxon>
        <taxon>Dothideomycetes incertae sedis</taxon>
        <taxon>Trypetheliales</taxon>
        <taxon>Trypetheliaceae</taxon>
        <taxon>Viridothelium</taxon>
    </lineage>
</organism>
<evidence type="ECO:0000313" key="2">
    <source>
        <dbReference type="Proteomes" id="UP000800092"/>
    </source>
</evidence>
<sequence length="307" mass="35082">MWNPRLQRPSVSGGEIARPRLDRMPMDILFVLMDYLTPVSFRTLRAAWRPFCCLAPASKKPLPAASLEEYHRLLQRDEFYKAYNQEREAGDHTDRLAKLACNYCVRAHPRTEFSPLDIIIQSPGSRGCHLSKGLLLSCEHHSFTFQQIKNLVYQVNSVAGSICGHCGASMLMSHNPEDFYLVSEFSLGQLRRSEQPVSIRIIEALSRFKNPICPHRRVCDVNFVCSDLYSPPTGFSFSKDRGHQPCSTCELNDLIVSLDRIQSPDATPWVDTLVLRVHKRLKLQCAENMRNEWARFVRAIVEPPPLL</sequence>
<dbReference type="AlphaFoldDB" id="A0A6A6HHE9"/>
<protein>
    <recommendedName>
        <fullName evidence="3">F-box domain-containing protein</fullName>
    </recommendedName>
</protein>